<evidence type="ECO:0000259" key="8">
    <source>
        <dbReference type="Pfam" id="PF02668"/>
    </source>
</evidence>
<dbReference type="PANTHER" id="PTHR10696:SF25">
    <property type="entry name" value="OXIDOREDUCTASE AIM17-RELATED"/>
    <property type="match status" value="1"/>
</dbReference>
<dbReference type="GO" id="GO:0046872">
    <property type="term" value="F:metal ion binding"/>
    <property type="evidence" value="ECO:0007669"/>
    <property type="project" value="UniProtKB-KW"/>
</dbReference>
<evidence type="ECO:0000313" key="9">
    <source>
        <dbReference type="EMBL" id="KAK8844663.1"/>
    </source>
</evidence>
<evidence type="ECO:0000313" key="10">
    <source>
        <dbReference type="Proteomes" id="UP001388673"/>
    </source>
</evidence>
<dbReference type="KEGG" id="kne:92183770"/>
<dbReference type="Proteomes" id="UP001388673">
    <property type="component" value="Unassembled WGS sequence"/>
</dbReference>
<dbReference type="GeneID" id="92183770"/>
<feature type="region of interest" description="Disordered" evidence="7">
    <location>
        <begin position="111"/>
        <end position="135"/>
    </location>
</feature>
<evidence type="ECO:0000256" key="2">
    <source>
        <dbReference type="ARBA" id="ARBA00008654"/>
    </source>
</evidence>
<dbReference type="RefSeq" id="XP_066799887.1">
    <property type="nucleotide sequence ID" value="XM_066949593.1"/>
</dbReference>
<keyword evidence="10" id="KW-1185">Reference proteome</keyword>
<protein>
    <recommendedName>
        <fullName evidence="8">TauD/TfdA-like domain-containing protein</fullName>
    </recommendedName>
</protein>
<dbReference type="EMBL" id="JBCAWK010000013">
    <property type="protein sequence ID" value="KAK8844663.1"/>
    <property type="molecule type" value="Genomic_DNA"/>
</dbReference>
<dbReference type="InterPro" id="IPR050411">
    <property type="entry name" value="AlphaKG_dependent_hydroxylases"/>
</dbReference>
<dbReference type="InterPro" id="IPR003819">
    <property type="entry name" value="TauD/TfdA-like"/>
</dbReference>
<evidence type="ECO:0000256" key="7">
    <source>
        <dbReference type="SAM" id="MobiDB-lite"/>
    </source>
</evidence>
<dbReference type="GO" id="GO:0045329">
    <property type="term" value="P:carnitine biosynthetic process"/>
    <property type="evidence" value="ECO:0007669"/>
    <property type="project" value="TreeGrafter"/>
</dbReference>
<evidence type="ECO:0000256" key="4">
    <source>
        <dbReference type="ARBA" id="ARBA00022964"/>
    </source>
</evidence>
<feature type="compositionally biased region" description="Low complexity" evidence="7">
    <location>
        <begin position="82"/>
        <end position="95"/>
    </location>
</feature>
<dbReference type="Gene3D" id="3.30.2020.30">
    <property type="match status" value="1"/>
</dbReference>
<dbReference type="PANTHER" id="PTHR10696">
    <property type="entry name" value="GAMMA-BUTYROBETAINE HYDROXYLASE-RELATED"/>
    <property type="match status" value="1"/>
</dbReference>
<evidence type="ECO:0000256" key="6">
    <source>
        <dbReference type="ARBA" id="ARBA00023004"/>
    </source>
</evidence>
<comment type="cofactor">
    <cofactor evidence="1">
        <name>Fe(2+)</name>
        <dbReference type="ChEBI" id="CHEBI:29033"/>
    </cofactor>
</comment>
<feature type="region of interest" description="Disordered" evidence="7">
    <location>
        <begin position="64"/>
        <end position="98"/>
    </location>
</feature>
<keyword evidence="6" id="KW-0408">Iron</keyword>
<proteinExistence type="inferred from homology"/>
<dbReference type="SUPFAM" id="SSF51197">
    <property type="entry name" value="Clavaminate synthase-like"/>
    <property type="match status" value="1"/>
</dbReference>
<keyword evidence="5" id="KW-0560">Oxidoreductase</keyword>
<evidence type="ECO:0000256" key="5">
    <source>
        <dbReference type="ARBA" id="ARBA00023002"/>
    </source>
</evidence>
<comment type="similarity">
    <text evidence="2">Belongs to the gamma-BBH/TMLD family.</text>
</comment>
<evidence type="ECO:0000256" key="3">
    <source>
        <dbReference type="ARBA" id="ARBA00022723"/>
    </source>
</evidence>
<accession>A0AAW0YIU7</accession>
<sequence length="580" mass="65431">MAHIGSSSLLRVLPHPSRCTSSLTTNPPILQTRYQSGSSESRLHPRPRLPRSDIASFAVGSDLLTPPIKAPVSRPLGPDTTRPVSRPSSLPRPVLKANPYAGNYTVTEADLEDTEDNTVVSPGQPSPSLRAPIPQHRRPPFGQRRPHVAAKPSGAQHVFHFTPVESVSIHSDYITYTHEGETSVISTTRLYDNCTCPRCRDKSTKQKSTTALDAISASANPSFRKARHKHTGKHGLLVDWSPESRHASFFPTWVLRAMSDPLHAERIYRTPSFLRQTWGAETLSHSRLRVPFNEMQSSLLQVLEQLQVYGIVVIEGVPTNPTSDQDCMLRKVVGLIGEIRNTFYGETWDVKSVKQSKNVAYTDQDLGLHMDLLYFSSPPRFQALHCLRNRVNGGMSYFVDSFRVAIDLPAPLFETLQHHRIGYIYDNDNHFLRYQHPVISPQFSLANPHSAVNWSPPFRAGTGPLAMPTKDPALAAREELRIYRAVADFERRLADPRYRYQFTMREGDLVMFDNRRVLHARTAFSDKTEEERERESVELVEGEPTRWLKGCYLDGEVVWDKLAVLQRQLSDVKKVTAGST</sequence>
<organism evidence="9 10">
    <name type="scientific">Kwoniella newhampshirensis</name>
    <dbReference type="NCBI Taxonomy" id="1651941"/>
    <lineage>
        <taxon>Eukaryota</taxon>
        <taxon>Fungi</taxon>
        <taxon>Dikarya</taxon>
        <taxon>Basidiomycota</taxon>
        <taxon>Agaricomycotina</taxon>
        <taxon>Tremellomycetes</taxon>
        <taxon>Tremellales</taxon>
        <taxon>Cryptococcaceae</taxon>
        <taxon>Kwoniella</taxon>
    </lineage>
</organism>
<comment type="caution">
    <text evidence="9">The sequence shown here is derived from an EMBL/GenBank/DDBJ whole genome shotgun (WGS) entry which is preliminary data.</text>
</comment>
<feature type="compositionally biased region" description="Polar residues" evidence="7">
    <location>
        <begin position="117"/>
        <end position="127"/>
    </location>
</feature>
<dbReference type="InterPro" id="IPR042098">
    <property type="entry name" value="TauD-like_sf"/>
</dbReference>
<name>A0AAW0YIU7_9TREE</name>
<evidence type="ECO:0000256" key="1">
    <source>
        <dbReference type="ARBA" id="ARBA00001954"/>
    </source>
</evidence>
<dbReference type="Gene3D" id="3.60.130.10">
    <property type="entry name" value="Clavaminate synthase-like"/>
    <property type="match status" value="1"/>
</dbReference>
<dbReference type="AlphaFoldDB" id="A0AAW0YIU7"/>
<gene>
    <name evidence="9" type="ORF">IAR55_006512</name>
</gene>
<dbReference type="GO" id="GO:0051213">
    <property type="term" value="F:dioxygenase activity"/>
    <property type="evidence" value="ECO:0007669"/>
    <property type="project" value="UniProtKB-KW"/>
</dbReference>
<reference evidence="9 10" key="1">
    <citation type="journal article" date="2024" name="bioRxiv">
        <title>Comparative genomics of Cryptococcus and Kwoniella reveals pathogenesis evolution and contrasting karyotype dynamics via intercentromeric recombination or chromosome fusion.</title>
        <authorList>
            <person name="Coelho M.A."/>
            <person name="David-Palma M."/>
            <person name="Shea T."/>
            <person name="Bowers K."/>
            <person name="McGinley-Smith S."/>
            <person name="Mohammad A.W."/>
            <person name="Gnirke A."/>
            <person name="Yurkov A.M."/>
            <person name="Nowrousian M."/>
            <person name="Sun S."/>
            <person name="Cuomo C.A."/>
            <person name="Heitman J."/>
        </authorList>
    </citation>
    <scope>NUCLEOTIDE SEQUENCE [LARGE SCALE GENOMIC DNA]</scope>
    <source>
        <strain evidence="9 10">CBS 13917</strain>
    </source>
</reference>
<feature type="compositionally biased region" description="Polar residues" evidence="7">
    <location>
        <begin position="18"/>
        <end position="37"/>
    </location>
</feature>
<keyword evidence="4" id="KW-0223">Dioxygenase</keyword>
<dbReference type="GO" id="GO:0005739">
    <property type="term" value="C:mitochondrion"/>
    <property type="evidence" value="ECO:0007669"/>
    <property type="project" value="TreeGrafter"/>
</dbReference>
<keyword evidence="3" id="KW-0479">Metal-binding</keyword>
<feature type="region of interest" description="Disordered" evidence="7">
    <location>
        <begin position="17"/>
        <end position="52"/>
    </location>
</feature>
<dbReference type="InterPro" id="IPR038492">
    <property type="entry name" value="GBBH-like_N_sf"/>
</dbReference>
<dbReference type="Pfam" id="PF02668">
    <property type="entry name" value="TauD"/>
    <property type="match status" value="1"/>
</dbReference>
<feature type="domain" description="TauD/TfdA-like" evidence="8">
    <location>
        <begin position="276"/>
        <end position="528"/>
    </location>
</feature>